<keyword evidence="4 6" id="KW-1133">Transmembrane helix</keyword>
<feature type="transmembrane region" description="Helical" evidence="6">
    <location>
        <begin position="343"/>
        <end position="372"/>
    </location>
</feature>
<dbReference type="PROSITE" id="PS51257">
    <property type="entry name" value="PROKAR_LIPOPROTEIN"/>
    <property type="match status" value="1"/>
</dbReference>
<feature type="transmembrane region" description="Helical" evidence="6">
    <location>
        <begin position="764"/>
        <end position="790"/>
    </location>
</feature>
<evidence type="ECO:0000256" key="2">
    <source>
        <dbReference type="ARBA" id="ARBA00022475"/>
    </source>
</evidence>
<sequence length="809" mass="90411">MFRNYLITALRNLKRNKVYTLLNMFGLALGIGCALVIYKVIQFETSFDKHQENYESMYRVVNQNIYPDRVEKGMGTPHPLGPALKADFPEISDVVRTNYQYGSQLNTYDENGEMHKFLIDEGIVFTEPSFFDLFTVEWVAGDQAKALTAPGSVVICRSEARKLFGLKEGEEHLALAKLINYGNVMDFKVVGIIGDPPSTTSLPFSYLFDYESQGGEINPYFGEGIRWNSTSSNTNTYFLPGAGFDRAAFDQKMIAFVEKYRGEGESEETRYVAQPFSEIHFDKEYDSYGGTSSIEFLIALGLIGVFLVLTACINFINLATAQAANRAKEIGIRKAIGSMSSQLVFQFLAEIALITGFALMLALAVAEIMFNLLREIIGQELTVGLLQSPDSLLFLLVLFVVVTFLSGLYPSMLLSRMNTVDALKKKITNGQHSGGLSLRKGLVTLQFAISQFLIIGTLIVSSQTDFFLNKDLGFQTKTILSSYVPERDAVKLERFRQMMLISPAIESITFSLSEPTGNSNSKSSFNYAPLESPKAYHGNFKAVDPYYISLFEIELLAGRDIREGDSTNVVINQKVADLMGFKDRYDQAVGETLSTGWNGDKKVVGVVKDFHAYSLEEDLDYILFIHAPRLFYTLSFKTTSPAAITEAKAHFEQTWEQIFPKYVMEYDFYDKTLAEEYQGVMKITALMKVFAVISILIGCLGLYGLISFIAMNKTKEIGVRKVLGASIFSILSMFSREVIILMTIAFSITTPLAFYFLSQWLDTFAFSISIGPEFFLLSFAVTMLIAIVTISHKTISTALINPAETLKDD</sequence>
<keyword evidence="10" id="KW-1185">Reference proteome</keyword>
<dbReference type="InterPro" id="IPR050250">
    <property type="entry name" value="Macrolide_Exporter_MacB"/>
</dbReference>
<dbReference type="InterPro" id="IPR003838">
    <property type="entry name" value="ABC3_permease_C"/>
</dbReference>
<feature type="transmembrane region" description="Helical" evidence="6">
    <location>
        <begin position="296"/>
        <end position="318"/>
    </location>
</feature>
<dbReference type="Pfam" id="PF02687">
    <property type="entry name" value="FtsX"/>
    <property type="match status" value="2"/>
</dbReference>
<feature type="domain" description="ABC3 transporter permease C-terminal" evidence="7">
    <location>
        <begin position="689"/>
        <end position="789"/>
    </location>
</feature>
<comment type="caution">
    <text evidence="9">The sequence shown here is derived from an EMBL/GenBank/DDBJ whole genome shotgun (WGS) entry which is preliminary data.</text>
</comment>
<dbReference type="Proteomes" id="UP001610063">
    <property type="component" value="Unassembled WGS sequence"/>
</dbReference>
<dbReference type="PANTHER" id="PTHR30572">
    <property type="entry name" value="MEMBRANE COMPONENT OF TRANSPORTER-RELATED"/>
    <property type="match status" value="1"/>
</dbReference>
<proteinExistence type="predicted"/>
<dbReference type="InterPro" id="IPR025857">
    <property type="entry name" value="MacB_PCD"/>
</dbReference>
<reference evidence="9 10" key="1">
    <citation type="journal article" date="2013" name="Int. J. Syst. Evol. Microbiol.">
        <title>Marinoscillum luteum sp. nov., isolated from marine sediment.</title>
        <authorList>
            <person name="Cha I.T."/>
            <person name="Park S.J."/>
            <person name="Kim S.J."/>
            <person name="Kim J.G."/>
            <person name="Jung M.Y."/>
            <person name="Shin K.S."/>
            <person name="Kwon K.K."/>
            <person name="Yang S.H."/>
            <person name="Seo Y.S."/>
            <person name="Rhee S.K."/>
        </authorList>
    </citation>
    <scope>NUCLEOTIDE SEQUENCE [LARGE SCALE GENOMIC DNA]</scope>
    <source>
        <strain evidence="9 10">KCTC 23939</strain>
    </source>
</reference>
<protein>
    <submittedName>
        <fullName evidence="9">ABC transporter permease</fullName>
    </submittedName>
</protein>
<evidence type="ECO:0000256" key="5">
    <source>
        <dbReference type="ARBA" id="ARBA00023136"/>
    </source>
</evidence>
<feature type="domain" description="ABC3 transporter permease C-terminal" evidence="7">
    <location>
        <begin position="302"/>
        <end position="418"/>
    </location>
</feature>
<comment type="subcellular location">
    <subcellularLocation>
        <location evidence="1">Cell membrane</location>
        <topology evidence="1">Multi-pass membrane protein</topology>
    </subcellularLocation>
</comment>
<gene>
    <name evidence="9" type="ORF">ACHKAR_10605</name>
</gene>
<organism evidence="9 10">
    <name type="scientific">Marinoscillum luteum</name>
    <dbReference type="NCBI Taxonomy" id="861051"/>
    <lineage>
        <taxon>Bacteria</taxon>
        <taxon>Pseudomonadati</taxon>
        <taxon>Bacteroidota</taxon>
        <taxon>Cytophagia</taxon>
        <taxon>Cytophagales</taxon>
        <taxon>Reichenbachiellaceae</taxon>
        <taxon>Marinoscillum</taxon>
    </lineage>
</organism>
<feature type="domain" description="MacB-like periplasmic core" evidence="8">
    <location>
        <begin position="20"/>
        <end position="201"/>
    </location>
</feature>
<name>A0ABW7N8V0_9BACT</name>
<evidence type="ECO:0000256" key="3">
    <source>
        <dbReference type="ARBA" id="ARBA00022692"/>
    </source>
</evidence>
<evidence type="ECO:0000259" key="8">
    <source>
        <dbReference type="Pfam" id="PF12704"/>
    </source>
</evidence>
<dbReference type="Pfam" id="PF12704">
    <property type="entry name" value="MacB_PCD"/>
    <property type="match status" value="2"/>
</dbReference>
<feature type="transmembrane region" description="Helical" evidence="6">
    <location>
        <begin position="392"/>
        <end position="415"/>
    </location>
</feature>
<evidence type="ECO:0000256" key="4">
    <source>
        <dbReference type="ARBA" id="ARBA00022989"/>
    </source>
</evidence>
<feature type="domain" description="MacB-like periplasmic core" evidence="8">
    <location>
        <begin position="495"/>
        <end position="653"/>
    </location>
</feature>
<dbReference type="RefSeq" id="WP_395417408.1">
    <property type="nucleotide sequence ID" value="NZ_JBIPKE010000016.1"/>
</dbReference>
<feature type="transmembrane region" description="Helical" evidence="6">
    <location>
        <begin position="21"/>
        <end position="41"/>
    </location>
</feature>
<evidence type="ECO:0000256" key="1">
    <source>
        <dbReference type="ARBA" id="ARBA00004651"/>
    </source>
</evidence>
<dbReference type="PANTHER" id="PTHR30572:SF18">
    <property type="entry name" value="ABC-TYPE MACROLIDE FAMILY EXPORT SYSTEM PERMEASE COMPONENT 2"/>
    <property type="match status" value="1"/>
</dbReference>
<keyword evidence="3 6" id="KW-0812">Transmembrane</keyword>
<evidence type="ECO:0000313" key="9">
    <source>
        <dbReference type="EMBL" id="MFH6983895.1"/>
    </source>
</evidence>
<evidence type="ECO:0000259" key="7">
    <source>
        <dbReference type="Pfam" id="PF02687"/>
    </source>
</evidence>
<keyword evidence="5 6" id="KW-0472">Membrane</keyword>
<keyword evidence="2" id="KW-1003">Cell membrane</keyword>
<evidence type="ECO:0000313" key="10">
    <source>
        <dbReference type="Proteomes" id="UP001610063"/>
    </source>
</evidence>
<accession>A0ABW7N8V0</accession>
<feature type="transmembrane region" description="Helical" evidence="6">
    <location>
        <begin position="738"/>
        <end position="758"/>
    </location>
</feature>
<dbReference type="EMBL" id="JBIPKE010000016">
    <property type="protein sequence ID" value="MFH6983895.1"/>
    <property type="molecule type" value="Genomic_DNA"/>
</dbReference>
<feature type="transmembrane region" description="Helical" evidence="6">
    <location>
        <begin position="689"/>
        <end position="711"/>
    </location>
</feature>
<evidence type="ECO:0000256" key="6">
    <source>
        <dbReference type="SAM" id="Phobius"/>
    </source>
</evidence>
<feature type="transmembrane region" description="Helical" evidence="6">
    <location>
        <begin position="441"/>
        <end position="460"/>
    </location>
</feature>